<dbReference type="PANTHER" id="PTHR12595">
    <property type="entry name" value="POS9-ACTIVATING FACTOR FAP7-RELATED"/>
    <property type="match status" value="1"/>
</dbReference>
<dbReference type="Proteomes" id="UP000241890">
    <property type="component" value="Unassembled WGS sequence"/>
</dbReference>
<reference evidence="11 12" key="1">
    <citation type="submission" date="2017-12" db="EMBL/GenBank/DDBJ databases">
        <title>Sequencing, de novo assembly and annotation of complete genome of a new Thraustochytrid species, strain FCC1311.</title>
        <authorList>
            <person name="Sedici K."/>
            <person name="Godart F."/>
            <person name="Aiese Cigliano R."/>
            <person name="Sanseverino W."/>
            <person name="Barakat M."/>
            <person name="Ortet P."/>
            <person name="Marechal E."/>
            <person name="Cagnac O."/>
            <person name="Amato A."/>
        </authorList>
    </citation>
    <scope>NUCLEOTIDE SEQUENCE [LARGE SCALE GENOMIC DNA]</scope>
</reference>
<dbReference type="GO" id="GO:0042274">
    <property type="term" value="P:ribosomal small subunit biogenesis"/>
    <property type="evidence" value="ECO:0007669"/>
    <property type="project" value="UniProtKB-UniRule"/>
</dbReference>
<dbReference type="Pfam" id="PF13238">
    <property type="entry name" value="AAA_18"/>
    <property type="match status" value="1"/>
</dbReference>
<feature type="region of interest" description="NMPbind" evidence="10">
    <location>
        <begin position="40"/>
        <end position="63"/>
    </location>
</feature>
<comment type="subcellular location">
    <subcellularLocation>
        <location evidence="10">Cytoplasm</location>
    </subcellularLocation>
    <subcellularLocation>
        <location evidence="10">Nucleus</location>
    </subcellularLocation>
</comment>
<proteinExistence type="inferred from homology"/>
<feature type="region of interest" description="LID" evidence="10">
    <location>
        <begin position="116"/>
        <end position="126"/>
    </location>
</feature>
<dbReference type="EMBL" id="BEYU01000038">
    <property type="protein sequence ID" value="GBG28052.1"/>
    <property type="molecule type" value="Genomic_DNA"/>
</dbReference>
<evidence type="ECO:0000313" key="11">
    <source>
        <dbReference type="EMBL" id="GBG28052.1"/>
    </source>
</evidence>
<evidence type="ECO:0000313" key="12">
    <source>
        <dbReference type="Proteomes" id="UP000241890"/>
    </source>
</evidence>
<keyword evidence="6 10" id="KW-0547">Nucleotide-binding</keyword>
<dbReference type="InterPro" id="IPR020618">
    <property type="entry name" value="Adenyl_kinase_AK6"/>
</dbReference>
<accession>A0A2R5GAL6</accession>
<organism evidence="11 12">
    <name type="scientific">Hondaea fermentalgiana</name>
    <dbReference type="NCBI Taxonomy" id="2315210"/>
    <lineage>
        <taxon>Eukaryota</taxon>
        <taxon>Sar</taxon>
        <taxon>Stramenopiles</taxon>
        <taxon>Bigyra</taxon>
        <taxon>Labyrinthulomycetes</taxon>
        <taxon>Thraustochytrida</taxon>
        <taxon>Thraustochytriidae</taxon>
        <taxon>Hondaea</taxon>
    </lineage>
</organism>
<evidence type="ECO:0000256" key="5">
    <source>
        <dbReference type="ARBA" id="ARBA00022679"/>
    </source>
</evidence>
<comment type="caution">
    <text evidence="11">The sequence shown here is derived from an EMBL/GenBank/DDBJ whole genome shotgun (WGS) entry which is preliminary data.</text>
</comment>
<comment type="catalytic activity">
    <reaction evidence="1 10">
        <text>AMP + ATP = 2 ADP</text>
        <dbReference type="Rhea" id="RHEA:12973"/>
        <dbReference type="ChEBI" id="CHEBI:30616"/>
        <dbReference type="ChEBI" id="CHEBI:456215"/>
        <dbReference type="ChEBI" id="CHEBI:456216"/>
        <dbReference type="EC" id="2.7.4.3"/>
    </reaction>
</comment>
<name>A0A2R5GAL6_9STRA</name>
<feature type="binding site" evidence="10">
    <location>
        <position position="117"/>
    </location>
    <ligand>
        <name>ATP</name>
        <dbReference type="ChEBI" id="CHEBI:30616"/>
    </ligand>
</feature>
<feature type="binding site" evidence="10">
    <location>
        <position position="23"/>
    </location>
    <ligand>
        <name>ATP</name>
        <dbReference type="ChEBI" id="CHEBI:30616"/>
    </ligand>
</feature>
<feature type="binding site" evidence="10">
    <location>
        <position position="21"/>
    </location>
    <ligand>
        <name>ATP</name>
        <dbReference type="ChEBI" id="CHEBI:30616"/>
    </ligand>
</feature>
<evidence type="ECO:0000256" key="8">
    <source>
        <dbReference type="ARBA" id="ARBA00022840"/>
    </source>
</evidence>
<sequence>MSAAEGRALPNVLVTGTPGTGKSAHCAAVAEALAEMEHVDVNALARSQGLFAGKDEERDVDVLDDDKVCDALEEVLKPGGKLVDTHSMVDYFPERWFDLVVILRTDNTLLFDRLTKRGYSPSKVQENVQAEIMQVLEEEAKDSYAKEIVQVLKSDNVEDLESNVERIVAWAKAWIKDNEEDGSADDVAESS</sequence>
<dbReference type="EC" id="2.7.4.3" evidence="10"/>
<comment type="function">
    <text evidence="10">Broad-specificity nucleoside monophosphate (NMP) kinase that catalyzes the reversible transfer of the terminal phosphate group between nucleoside triphosphates and monophosphates. Has also ATPase activity. Involved in the late cytoplasmic maturation steps of the 40S ribosomal particles, specifically 18S rRNA maturation. While NMP activity is not required for ribosome maturation, ATPase activity is. Associates transiently with small ribosomal subunit protein uS11. ATP hydrolysis breaks the interaction with uS11. May temporarily remove uS11 from the ribosome to enable a conformational change of the ribosomal RNA that is needed for the final maturation step of the small ribosomal subunit. Its NMP activity may have a role in nuclear energy homeostasis.</text>
</comment>
<feature type="binding site" evidence="10">
    <location>
        <position position="19"/>
    </location>
    <ligand>
        <name>ATP</name>
        <dbReference type="ChEBI" id="CHEBI:30616"/>
    </ligand>
</feature>
<dbReference type="InterPro" id="IPR027417">
    <property type="entry name" value="P-loop_NTPase"/>
</dbReference>
<dbReference type="FunFam" id="3.40.50.300:FF:000372">
    <property type="entry name" value="Adenylate kinase isoenzyme 6 homolog"/>
    <property type="match status" value="1"/>
</dbReference>
<evidence type="ECO:0000256" key="4">
    <source>
        <dbReference type="ARBA" id="ARBA00022552"/>
    </source>
</evidence>
<protein>
    <recommendedName>
        <fullName evidence="10">Adenylate kinase isoenzyme 6 homolog</fullName>
        <shortName evidence="10">AK6</shortName>
        <ecNumber evidence="10">2.7.4.3</ecNumber>
    </recommendedName>
    <alternativeName>
        <fullName evidence="10">Dual activity adenylate kinase/ATPase</fullName>
        <shortName evidence="10">AK/ATPase</shortName>
    </alternativeName>
</protein>
<dbReference type="HAMAP" id="MF_00039">
    <property type="entry name" value="Adenylate_kinase_AK6"/>
    <property type="match status" value="1"/>
</dbReference>
<dbReference type="FunCoup" id="A0A2R5GAL6">
    <property type="interactions" value="266"/>
</dbReference>
<comment type="catalytic activity">
    <reaction evidence="10">
        <text>ATP + H2O = ADP + phosphate + H(+)</text>
        <dbReference type="Rhea" id="RHEA:13065"/>
        <dbReference type="ChEBI" id="CHEBI:15377"/>
        <dbReference type="ChEBI" id="CHEBI:15378"/>
        <dbReference type="ChEBI" id="CHEBI:30616"/>
        <dbReference type="ChEBI" id="CHEBI:43474"/>
        <dbReference type="ChEBI" id="CHEBI:456216"/>
    </reaction>
</comment>
<feature type="binding site" evidence="10">
    <location>
        <position position="22"/>
    </location>
    <ligand>
        <name>ATP</name>
        <dbReference type="ChEBI" id="CHEBI:30616"/>
    </ligand>
</feature>
<keyword evidence="12" id="KW-1185">Reference proteome</keyword>
<keyword evidence="7 10" id="KW-0418">Kinase</keyword>
<dbReference type="OrthoDB" id="10251185at2759"/>
<dbReference type="GO" id="GO:0004017">
    <property type="term" value="F:AMP kinase activity"/>
    <property type="evidence" value="ECO:0007669"/>
    <property type="project" value="UniProtKB-UniRule"/>
</dbReference>
<dbReference type="SUPFAM" id="SSF52540">
    <property type="entry name" value="P-loop containing nucleoside triphosphate hydrolases"/>
    <property type="match status" value="1"/>
</dbReference>
<evidence type="ECO:0000256" key="7">
    <source>
        <dbReference type="ARBA" id="ARBA00022777"/>
    </source>
</evidence>
<dbReference type="GO" id="GO:0006364">
    <property type="term" value="P:rRNA processing"/>
    <property type="evidence" value="ECO:0007669"/>
    <property type="project" value="UniProtKB-KW"/>
</dbReference>
<keyword evidence="9 10" id="KW-0539">Nucleus</keyword>
<evidence type="ECO:0000256" key="2">
    <source>
        <dbReference type="ARBA" id="ARBA00022490"/>
    </source>
</evidence>
<keyword evidence="8 10" id="KW-0067">ATP-binding</keyword>
<keyword evidence="4 10" id="KW-0698">rRNA processing</keyword>
<dbReference type="GO" id="GO:0005524">
    <property type="term" value="F:ATP binding"/>
    <property type="evidence" value="ECO:0007669"/>
    <property type="project" value="UniProtKB-KW"/>
</dbReference>
<keyword evidence="3 10" id="KW-0690">Ribosome biogenesis</keyword>
<comment type="caution">
    <text evidence="10">Lacks conserved residue(s) required for the propagation of feature annotation.</text>
</comment>
<dbReference type="PANTHER" id="PTHR12595:SF0">
    <property type="entry name" value="ADENYLATE KINASE ISOENZYME 6"/>
    <property type="match status" value="1"/>
</dbReference>
<dbReference type="GO" id="GO:0016887">
    <property type="term" value="F:ATP hydrolysis activity"/>
    <property type="evidence" value="ECO:0007669"/>
    <property type="project" value="UniProtKB-UniRule"/>
</dbReference>
<evidence type="ECO:0000256" key="3">
    <source>
        <dbReference type="ARBA" id="ARBA00022517"/>
    </source>
</evidence>
<dbReference type="InParanoid" id="A0A2R5GAL6"/>
<dbReference type="GO" id="GO:0005737">
    <property type="term" value="C:cytoplasm"/>
    <property type="evidence" value="ECO:0007669"/>
    <property type="project" value="UniProtKB-SubCell"/>
</dbReference>
<evidence type="ECO:0000256" key="6">
    <source>
        <dbReference type="ARBA" id="ARBA00022741"/>
    </source>
</evidence>
<dbReference type="AlphaFoldDB" id="A0A2R5GAL6"/>
<gene>
    <name evidence="11" type="ORF">FCC1311_042752</name>
</gene>
<evidence type="ECO:0000256" key="9">
    <source>
        <dbReference type="ARBA" id="ARBA00023242"/>
    </source>
</evidence>
<evidence type="ECO:0000256" key="10">
    <source>
        <dbReference type="HAMAP-Rule" id="MF_03173"/>
    </source>
</evidence>
<keyword evidence="5 10" id="KW-0808">Transferase</keyword>
<evidence type="ECO:0000256" key="1">
    <source>
        <dbReference type="ARBA" id="ARBA00000582"/>
    </source>
</evidence>
<dbReference type="GO" id="GO:0005634">
    <property type="term" value="C:nucleus"/>
    <property type="evidence" value="ECO:0007669"/>
    <property type="project" value="UniProtKB-SubCell"/>
</dbReference>
<comment type="subunit">
    <text evidence="10">Interacts with small ribosomal subunit protein uS11. Not a structural component of 43S pre-ribosomes, but transiently interacts with them by binding to uS11.</text>
</comment>
<keyword evidence="2 10" id="KW-0963">Cytoplasm</keyword>
<comment type="similarity">
    <text evidence="10">Belongs to the adenylate kinase family. AK6 subfamily.</text>
</comment>
<dbReference type="Gene3D" id="3.40.50.300">
    <property type="entry name" value="P-loop containing nucleotide triphosphate hydrolases"/>
    <property type="match status" value="1"/>
</dbReference>